<proteinExistence type="predicted"/>
<protein>
    <submittedName>
        <fullName evidence="7">Uncharacterized protein</fullName>
    </submittedName>
</protein>
<organism evidence="7 8">
    <name type="scientific">Phytophthora cactorum</name>
    <dbReference type="NCBI Taxonomy" id="29920"/>
    <lineage>
        <taxon>Eukaryota</taxon>
        <taxon>Sar</taxon>
        <taxon>Stramenopiles</taxon>
        <taxon>Oomycota</taxon>
        <taxon>Peronosporomycetes</taxon>
        <taxon>Peronosporales</taxon>
        <taxon>Peronosporaceae</taxon>
        <taxon>Phytophthora</taxon>
    </lineage>
</organism>
<dbReference type="EMBL" id="RCMK01000375">
    <property type="protein sequence ID" value="KAG2932679.1"/>
    <property type="molecule type" value="Genomic_DNA"/>
</dbReference>
<dbReference type="Proteomes" id="UP000774804">
    <property type="component" value="Unassembled WGS sequence"/>
</dbReference>
<evidence type="ECO:0000313" key="2">
    <source>
        <dbReference type="EMBL" id="KAG2854929.1"/>
    </source>
</evidence>
<reference evidence="2" key="2">
    <citation type="submission" date="2018-10" db="EMBL/GenBank/DDBJ databases">
        <title>Effector identification in a new, highly contiguous assembly of the strawberry crown rot pathogen Phytophthora cactorum.</title>
        <authorList>
            <person name="Armitage A.D."/>
            <person name="Nellist C.F."/>
            <person name="Bates H."/>
            <person name="Vickerstaff R.J."/>
            <person name="Harrison R.J."/>
        </authorList>
    </citation>
    <scope>NUCLEOTIDE SEQUENCE</scope>
    <source>
        <strain evidence="2">15-7</strain>
        <strain evidence="3">4032</strain>
        <strain evidence="4">4040</strain>
        <strain evidence="5">P415</strain>
        <strain evidence="6">P421</strain>
    </source>
</reference>
<evidence type="ECO:0000313" key="6">
    <source>
        <dbReference type="EMBL" id="KAG3218392.1"/>
    </source>
</evidence>
<feature type="compositionally biased region" description="Low complexity" evidence="1">
    <location>
        <begin position="32"/>
        <end position="43"/>
    </location>
</feature>
<sequence length="97" mass="10500">MNVLLAEDNLDEKVADELPRASIGSAKKTSSNQNKKGTSNTGNGNAGKGKRQRGRGRYKGKGKDRDEKFDSADKKVANAGTAVNWVTFGRMSKPEEE</sequence>
<dbReference type="Proteomes" id="UP000736787">
    <property type="component" value="Unassembled WGS sequence"/>
</dbReference>
<evidence type="ECO:0000313" key="4">
    <source>
        <dbReference type="EMBL" id="KAG2932679.1"/>
    </source>
</evidence>
<dbReference type="EMBL" id="RCMI01000266">
    <property type="protein sequence ID" value="KAG2921289.1"/>
    <property type="molecule type" value="Genomic_DNA"/>
</dbReference>
<dbReference type="EMBL" id="MJFZ01000187">
    <property type="protein sequence ID" value="RAW34841.1"/>
    <property type="molecule type" value="Genomic_DNA"/>
</dbReference>
<name>A0A329SDZ8_9STRA</name>
<keyword evidence="8" id="KW-1185">Reference proteome</keyword>
<reference evidence="7 8" key="1">
    <citation type="submission" date="2018-01" db="EMBL/GenBank/DDBJ databases">
        <title>Draft genome of the strawberry crown rot pathogen Phytophthora cactorum.</title>
        <authorList>
            <person name="Armitage A.D."/>
            <person name="Lysoe E."/>
            <person name="Nellist C.F."/>
            <person name="Harrison R.J."/>
            <person name="Brurberg M.B."/>
        </authorList>
    </citation>
    <scope>NUCLEOTIDE SEQUENCE [LARGE SCALE GENOMIC DNA]</scope>
    <source>
        <strain evidence="7 8">10300</strain>
    </source>
</reference>
<dbReference type="Proteomes" id="UP000735874">
    <property type="component" value="Unassembled WGS sequence"/>
</dbReference>
<evidence type="ECO:0000313" key="7">
    <source>
        <dbReference type="EMBL" id="RAW34841.1"/>
    </source>
</evidence>
<dbReference type="EMBL" id="RCMG01000401">
    <property type="protein sequence ID" value="KAG2854929.1"/>
    <property type="molecule type" value="Genomic_DNA"/>
</dbReference>
<feature type="compositionally biased region" description="Basic and acidic residues" evidence="1">
    <location>
        <begin position="61"/>
        <end position="76"/>
    </location>
</feature>
<comment type="caution">
    <text evidence="7">The sequence shown here is derived from an EMBL/GenBank/DDBJ whole genome shotgun (WGS) entry which is preliminary data.</text>
</comment>
<evidence type="ECO:0000313" key="5">
    <source>
        <dbReference type="EMBL" id="KAG2982228.1"/>
    </source>
</evidence>
<evidence type="ECO:0000313" key="3">
    <source>
        <dbReference type="EMBL" id="KAG2921289.1"/>
    </source>
</evidence>
<evidence type="ECO:0000313" key="8">
    <source>
        <dbReference type="Proteomes" id="UP000251314"/>
    </source>
</evidence>
<dbReference type="EMBL" id="RCML01000285">
    <property type="protein sequence ID" value="KAG2982228.1"/>
    <property type="molecule type" value="Genomic_DNA"/>
</dbReference>
<dbReference type="EMBL" id="RCMV01000365">
    <property type="protein sequence ID" value="KAG3218392.1"/>
    <property type="molecule type" value="Genomic_DNA"/>
</dbReference>
<dbReference type="AlphaFoldDB" id="A0A329SDZ8"/>
<feature type="compositionally biased region" description="Basic residues" evidence="1">
    <location>
        <begin position="48"/>
        <end position="60"/>
    </location>
</feature>
<evidence type="ECO:0000256" key="1">
    <source>
        <dbReference type="SAM" id="MobiDB-lite"/>
    </source>
</evidence>
<dbReference type="Proteomes" id="UP000697107">
    <property type="component" value="Unassembled WGS sequence"/>
</dbReference>
<dbReference type="Proteomes" id="UP000251314">
    <property type="component" value="Unassembled WGS sequence"/>
</dbReference>
<dbReference type="VEuPathDB" id="FungiDB:PC110_g8826"/>
<dbReference type="Proteomes" id="UP000760860">
    <property type="component" value="Unassembled WGS sequence"/>
</dbReference>
<gene>
    <name evidence="7" type="ORF">PC110_g8826</name>
    <name evidence="2" type="ORF">PC113_g12866</name>
    <name evidence="3" type="ORF">PC115_g9583</name>
    <name evidence="4" type="ORF">PC117_g13090</name>
    <name evidence="5" type="ORF">PC118_g10096</name>
    <name evidence="6" type="ORF">PC129_g10812</name>
</gene>
<feature type="region of interest" description="Disordered" evidence="1">
    <location>
        <begin position="1"/>
        <end position="76"/>
    </location>
</feature>
<accession>A0A329SDZ8</accession>